<protein>
    <submittedName>
        <fullName evidence="1">Uncharacterized protein</fullName>
    </submittedName>
</protein>
<gene>
    <name evidence="1" type="ORF">EVAR_2468_1</name>
</gene>
<comment type="caution">
    <text evidence="1">The sequence shown here is derived from an EMBL/GenBank/DDBJ whole genome shotgun (WGS) entry which is preliminary data.</text>
</comment>
<keyword evidence="2" id="KW-1185">Reference proteome</keyword>
<accession>A0A4C1SNE8</accession>
<sequence>MAFKYFFIVLFLNAYEHYRPLTIFMRRLLRSRQPGPSPAPRRRCPAPVLNETQINLRPGTDLNPICELSDRRWPAAGRPDITSEFH</sequence>
<reference evidence="1 2" key="1">
    <citation type="journal article" date="2019" name="Commun. Biol.">
        <title>The bagworm genome reveals a unique fibroin gene that provides high tensile strength.</title>
        <authorList>
            <person name="Kono N."/>
            <person name="Nakamura H."/>
            <person name="Ohtoshi R."/>
            <person name="Tomita M."/>
            <person name="Numata K."/>
            <person name="Arakawa K."/>
        </authorList>
    </citation>
    <scope>NUCLEOTIDE SEQUENCE [LARGE SCALE GENOMIC DNA]</scope>
</reference>
<evidence type="ECO:0000313" key="1">
    <source>
        <dbReference type="EMBL" id="GBP03743.1"/>
    </source>
</evidence>
<name>A0A4C1SNE8_EUMVA</name>
<evidence type="ECO:0000313" key="2">
    <source>
        <dbReference type="Proteomes" id="UP000299102"/>
    </source>
</evidence>
<organism evidence="1 2">
    <name type="scientific">Eumeta variegata</name>
    <name type="common">Bagworm moth</name>
    <name type="synonym">Eumeta japonica</name>
    <dbReference type="NCBI Taxonomy" id="151549"/>
    <lineage>
        <taxon>Eukaryota</taxon>
        <taxon>Metazoa</taxon>
        <taxon>Ecdysozoa</taxon>
        <taxon>Arthropoda</taxon>
        <taxon>Hexapoda</taxon>
        <taxon>Insecta</taxon>
        <taxon>Pterygota</taxon>
        <taxon>Neoptera</taxon>
        <taxon>Endopterygota</taxon>
        <taxon>Lepidoptera</taxon>
        <taxon>Glossata</taxon>
        <taxon>Ditrysia</taxon>
        <taxon>Tineoidea</taxon>
        <taxon>Psychidae</taxon>
        <taxon>Oiketicinae</taxon>
        <taxon>Eumeta</taxon>
    </lineage>
</organism>
<dbReference type="AlphaFoldDB" id="A0A4C1SNE8"/>
<dbReference type="EMBL" id="BGZK01000011">
    <property type="protein sequence ID" value="GBP03743.1"/>
    <property type="molecule type" value="Genomic_DNA"/>
</dbReference>
<dbReference type="Proteomes" id="UP000299102">
    <property type="component" value="Unassembled WGS sequence"/>
</dbReference>
<proteinExistence type="predicted"/>